<dbReference type="InterPro" id="IPR005527">
    <property type="entry name" value="MinE"/>
</dbReference>
<keyword evidence="5" id="KW-1185">Reference proteome</keyword>
<evidence type="ECO:0000256" key="3">
    <source>
        <dbReference type="HAMAP-Rule" id="MF_00262"/>
    </source>
</evidence>
<evidence type="ECO:0000256" key="1">
    <source>
        <dbReference type="ARBA" id="ARBA00008168"/>
    </source>
</evidence>
<keyword evidence="3 4" id="KW-0132">Cell division</keyword>
<dbReference type="Gene3D" id="3.30.1070.10">
    <property type="entry name" value="Cell division topological specificity factor MinE"/>
    <property type="match status" value="1"/>
</dbReference>
<comment type="function">
    <text evidence="2 3">Prevents the cell division inhibition by proteins MinC and MinD at internal division sites while permitting inhibition at polar sites. This ensures cell division at the proper site by restricting the formation of a division septum at the midpoint of the long axis of the cell.</text>
</comment>
<dbReference type="SUPFAM" id="SSF55229">
    <property type="entry name" value="Cell division protein MinE topological specificity domain"/>
    <property type="match status" value="1"/>
</dbReference>
<dbReference type="Pfam" id="PF03776">
    <property type="entry name" value="MinE"/>
    <property type="match status" value="1"/>
</dbReference>
<dbReference type="EMBL" id="JBEPLZ010000004">
    <property type="protein sequence ID" value="MET3569718.1"/>
    <property type="molecule type" value="Genomic_DNA"/>
</dbReference>
<keyword evidence="3" id="KW-0131">Cell cycle</keyword>
<gene>
    <name evidence="3" type="primary">minE</name>
    <name evidence="4" type="ORF">ABID13_001345</name>
</gene>
<dbReference type="Proteomes" id="UP001549200">
    <property type="component" value="Unassembled WGS sequence"/>
</dbReference>
<comment type="similarity">
    <text evidence="1 3">Belongs to the MinE family.</text>
</comment>
<accession>A0ABV2FUM6</accession>
<evidence type="ECO:0000313" key="5">
    <source>
        <dbReference type="Proteomes" id="UP001549200"/>
    </source>
</evidence>
<protein>
    <recommendedName>
        <fullName evidence="3">Cell division topological specificity factor</fullName>
    </recommendedName>
</protein>
<name>A0ABV2FUM6_9FIRM</name>
<proteinExistence type="inferred from homology"/>
<comment type="caution">
    <text evidence="4">The sequence shown here is derived from an EMBL/GenBank/DDBJ whole genome shotgun (WGS) entry which is preliminary data.</text>
</comment>
<dbReference type="GO" id="GO:0051301">
    <property type="term" value="P:cell division"/>
    <property type="evidence" value="ECO:0007669"/>
    <property type="project" value="UniProtKB-KW"/>
</dbReference>
<dbReference type="HAMAP" id="MF_00262">
    <property type="entry name" value="MinE"/>
    <property type="match status" value="1"/>
</dbReference>
<evidence type="ECO:0000313" key="4">
    <source>
        <dbReference type="EMBL" id="MET3569718.1"/>
    </source>
</evidence>
<dbReference type="InterPro" id="IPR036707">
    <property type="entry name" value="MinE_sf"/>
</dbReference>
<dbReference type="NCBIfam" id="TIGR01215">
    <property type="entry name" value="minE"/>
    <property type="match status" value="1"/>
</dbReference>
<organism evidence="4 5">
    <name type="scientific">Enterocloster citroniae</name>
    <dbReference type="NCBI Taxonomy" id="358743"/>
    <lineage>
        <taxon>Bacteria</taxon>
        <taxon>Bacillati</taxon>
        <taxon>Bacillota</taxon>
        <taxon>Clostridia</taxon>
        <taxon>Lachnospirales</taxon>
        <taxon>Lachnospiraceae</taxon>
        <taxon>Enterocloster</taxon>
    </lineage>
</organism>
<reference evidence="4 5" key="1">
    <citation type="submission" date="2024-06" db="EMBL/GenBank/DDBJ databases">
        <title>Genomic Encyclopedia of Type Strains, Phase IV (KMG-IV): sequencing the most valuable type-strain genomes for metagenomic binning, comparative biology and taxonomic classification.</title>
        <authorList>
            <person name="Goeker M."/>
        </authorList>
    </citation>
    <scope>NUCLEOTIDE SEQUENCE [LARGE SCALE GENOMIC DNA]</scope>
    <source>
        <strain evidence="4 5">DSM 19261</strain>
    </source>
</reference>
<evidence type="ECO:0000256" key="2">
    <source>
        <dbReference type="ARBA" id="ARBA00025265"/>
    </source>
</evidence>
<sequence>MLRRDGVKVRWFLRFHTRRSGETAKMRLKLLLVSDKAGCSPEMILMIKNDVIHVISKYMEIEKDNVQIQMETDSPLSGSGRTLPVLHANIPIRSISNKGLY</sequence>